<dbReference type="InterPro" id="IPR011712">
    <property type="entry name" value="Sig_transdc_His_kin_sub3_dim/P"/>
</dbReference>
<evidence type="ECO:0000256" key="12">
    <source>
        <dbReference type="ARBA" id="ARBA00023012"/>
    </source>
</evidence>
<keyword evidence="12" id="KW-0902">Two-component regulatory system</keyword>
<feature type="domain" description="PAS" evidence="17">
    <location>
        <begin position="100"/>
        <end position="171"/>
    </location>
</feature>
<dbReference type="GO" id="GO:0046983">
    <property type="term" value="F:protein dimerization activity"/>
    <property type="evidence" value="ECO:0007669"/>
    <property type="project" value="InterPro"/>
</dbReference>
<protein>
    <recommendedName>
        <fullName evidence="5">Oxygen sensor histidine kinase NreB</fullName>
        <ecNumber evidence="4">2.7.13.3</ecNumber>
    </recommendedName>
    <alternativeName>
        <fullName evidence="15">Nitrogen regulation protein B</fullName>
    </alternativeName>
</protein>
<comment type="subcellular location">
    <subcellularLocation>
        <location evidence="3">Cytoplasm</location>
    </subcellularLocation>
</comment>
<dbReference type="PRINTS" id="PR00344">
    <property type="entry name" value="BCTRLSENSOR"/>
</dbReference>
<dbReference type="PANTHER" id="PTHR24421">
    <property type="entry name" value="NITRATE/NITRITE SENSOR PROTEIN NARX-RELATED"/>
    <property type="match status" value="1"/>
</dbReference>
<feature type="domain" description="Histidine kinase" evidence="16">
    <location>
        <begin position="608"/>
        <end position="694"/>
    </location>
</feature>
<dbReference type="InterPro" id="IPR050482">
    <property type="entry name" value="Sensor_HK_TwoCompSys"/>
</dbReference>
<keyword evidence="11" id="KW-0408">Iron</keyword>
<dbReference type="SMART" id="SM00091">
    <property type="entry name" value="PAS"/>
    <property type="match status" value="2"/>
</dbReference>
<dbReference type="CDD" id="cd00130">
    <property type="entry name" value="PAS"/>
    <property type="match status" value="2"/>
</dbReference>
<evidence type="ECO:0000256" key="15">
    <source>
        <dbReference type="ARBA" id="ARBA00030800"/>
    </source>
</evidence>
<keyword evidence="13" id="KW-0411">Iron-sulfur</keyword>
<organism evidence="18 19">
    <name type="scientific">Pseudoxanthomonas composti</name>
    <dbReference type="NCBI Taxonomy" id="2137479"/>
    <lineage>
        <taxon>Bacteria</taxon>
        <taxon>Pseudomonadati</taxon>
        <taxon>Pseudomonadota</taxon>
        <taxon>Gammaproteobacteria</taxon>
        <taxon>Lysobacterales</taxon>
        <taxon>Lysobacteraceae</taxon>
        <taxon>Pseudoxanthomonas</taxon>
    </lineage>
</organism>
<dbReference type="GO" id="GO:0000155">
    <property type="term" value="F:phosphorelay sensor kinase activity"/>
    <property type="evidence" value="ECO:0007669"/>
    <property type="project" value="InterPro"/>
</dbReference>
<dbReference type="AlphaFoldDB" id="A0A4Q1JSH4"/>
<dbReference type="PROSITE" id="PS50112">
    <property type="entry name" value="PAS"/>
    <property type="match status" value="1"/>
</dbReference>
<evidence type="ECO:0000313" key="19">
    <source>
        <dbReference type="Proteomes" id="UP000289784"/>
    </source>
</evidence>
<evidence type="ECO:0000259" key="17">
    <source>
        <dbReference type="PROSITE" id="PS50112"/>
    </source>
</evidence>
<keyword evidence="19" id="KW-1185">Reference proteome</keyword>
<dbReference type="Gene3D" id="1.20.5.1930">
    <property type="match status" value="1"/>
</dbReference>
<dbReference type="Pfam" id="PF02518">
    <property type="entry name" value="HATPase_c"/>
    <property type="match status" value="1"/>
</dbReference>
<keyword evidence="10" id="KW-0418">Kinase</keyword>
<keyword evidence="7" id="KW-0963">Cytoplasm</keyword>
<sequence length="700" mass="77109">MEHPPAVKDLPSAHLDAAHRARQVRSMLWKIPVLYLLAGVTWIVFSDRAVQALLHDPALITQVQTFKGAAYVAATAVLLYVLLRPLAQRLLGSQAQLQASEAQYRQMFESNPSPLLLYDLDSLRIIDTNAAATRLLGWSRGELQGKTLDLLAVPEDMAGLHEHVAAIRQEPGKVMVSLGRLRTSSGAIRDVEMHASLVRYGERSARLVIAMDRTAELEAQRARENALGRLQEAHRIARLCGWEIDLSNGRCNFSQQFQQLLGGPRLDARAHYRDVLVTADADSQARLDRVLSEAAAGDLREIDLLVPLRAGDGGDGGERLVRLRAQVGRDADLHLRLRGTAQDVTEEEQARRLLREREQQFRELMRILPDAVMILSGERVFFCNPACAAQFGYDSEALMGTALTDMVAAEDLAHVRRLLAQPDQEPGMQAAPRMQRRDGSRFSAALAVSPARYGGQDAMLVVMRDVSEPERIRDALATSNQELQAVARRLFTLQEEERRAISRDLHDDIGQSITAIKMSAHAALEEDSDAAQRLADLAEIIGIADATLDKLRNLSTLLRPPQLDALGLEAALRGHAGMRLRNSAIGLELDIDALPRRPAPEIEQACFRIAQEALTNVLRHAAAQRVHLRLRHDAPAEELELSVHDDGRGFEPQAARGLGLVMMRERAQTAGGRLAIESSPGGGTRILLHLPYTAQTAELA</sequence>
<dbReference type="InterPro" id="IPR036890">
    <property type="entry name" value="HATPase_C_sf"/>
</dbReference>
<dbReference type="Proteomes" id="UP000289784">
    <property type="component" value="Unassembled WGS sequence"/>
</dbReference>
<gene>
    <name evidence="18" type="ORF">EPA99_14500</name>
</gene>
<dbReference type="InterPro" id="IPR005467">
    <property type="entry name" value="His_kinase_dom"/>
</dbReference>
<dbReference type="PROSITE" id="PS50109">
    <property type="entry name" value="HIS_KIN"/>
    <property type="match status" value="1"/>
</dbReference>
<dbReference type="CDD" id="cd16917">
    <property type="entry name" value="HATPase_UhpB-NarQ-NarX-like"/>
    <property type="match status" value="1"/>
</dbReference>
<evidence type="ECO:0000256" key="6">
    <source>
        <dbReference type="ARBA" id="ARBA00022485"/>
    </source>
</evidence>
<accession>A0A4Q1JSH4</accession>
<dbReference type="SUPFAM" id="SSF55874">
    <property type="entry name" value="ATPase domain of HSP90 chaperone/DNA topoisomerase II/histidine kinase"/>
    <property type="match status" value="1"/>
</dbReference>
<dbReference type="Pfam" id="PF07730">
    <property type="entry name" value="HisKA_3"/>
    <property type="match status" value="1"/>
</dbReference>
<proteinExistence type="predicted"/>
<comment type="function">
    <text evidence="14">Member of the two-component regulatory system NreB/NreC involved in the control of dissimilatory nitrate/nitrite reduction in response to oxygen. NreB functions as a direct oxygen sensor histidine kinase which is autophosphorylated, in the absence of oxygen, probably at the conserved histidine residue, and transfers its phosphate group probably to a conserved aspartate residue of NreC. NreB/NreC activates the expression of the nitrate (narGHJI) and nitrite (nir) reductase operons, as well as the putative nitrate transporter gene narT.</text>
</comment>
<evidence type="ECO:0000256" key="1">
    <source>
        <dbReference type="ARBA" id="ARBA00000085"/>
    </source>
</evidence>
<dbReference type="InterPro" id="IPR000014">
    <property type="entry name" value="PAS"/>
</dbReference>
<dbReference type="Gene3D" id="3.30.450.20">
    <property type="entry name" value="PAS domain"/>
    <property type="match status" value="3"/>
</dbReference>
<keyword evidence="6" id="KW-0004">4Fe-4S</keyword>
<evidence type="ECO:0000313" key="18">
    <source>
        <dbReference type="EMBL" id="RXR02691.1"/>
    </source>
</evidence>
<comment type="caution">
    <text evidence="18">The sequence shown here is derived from an EMBL/GenBank/DDBJ whole genome shotgun (WGS) entry which is preliminary data.</text>
</comment>
<dbReference type="InterPro" id="IPR003594">
    <property type="entry name" value="HATPase_dom"/>
</dbReference>
<reference evidence="18 19" key="1">
    <citation type="submission" date="2019-01" db="EMBL/GenBank/DDBJ databases">
        <title>Pseudoxanthomonas composti sp. nov., isolated from compost.</title>
        <authorList>
            <person name="Yang G."/>
        </authorList>
    </citation>
    <scope>NUCLEOTIDE SEQUENCE [LARGE SCALE GENOMIC DNA]</scope>
    <source>
        <strain evidence="18 19">GSS15</strain>
    </source>
</reference>
<comment type="catalytic activity">
    <reaction evidence="1">
        <text>ATP + protein L-histidine = ADP + protein N-phospho-L-histidine.</text>
        <dbReference type="EC" id="2.7.13.3"/>
    </reaction>
</comment>
<dbReference type="EMBL" id="SAWZ01000008">
    <property type="protein sequence ID" value="RXR02691.1"/>
    <property type="molecule type" value="Genomic_DNA"/>
</dbReference>
<evidence type="ECO:0000256" key="11">
    <source>
        <dbReference type="ARBA" id="ARBA00023004"/>
    </source>
</evidence>
<name>A0A4Q1JSH4_9GAMM</name>
<evidence type="ECO:0000256" key="3">
    <source>
        <dbReference type="ARBA" id="ARBA00004496"/>
    </source>
</evidence>
<evidence type="ECO:0000256" key="2">
    <source>
        <dbReference type="ARBA" id="ARBA00001966"/>
    </source>
</evidence>
<evidence type="ECO:0000256" key="7">
    <source>
        <dbReference type="ARBA" id="ARBA00022490"/>
    </source>
</evidence>
<dbReference type="InterPro" id="IPR004358">
    <property type="entry name" value="Sig_transdc_His_kin-like_C"/>
</dbReference>
<dbReference type="SMART" id="SM00387">
    <property type="entry name" value="HATPase_c"/>
    <property type="match status" value="1"/>
</dbReference>
<evidence type="ECO:0000256" key="8">
    <source>
        <dbReference type="ARBA" id="ARBA00022679"/>
    </source>
</evidence>
<evidence type="ECO:0000256" key="13">
    <source>
        <dbReference type="ARBA" id="ARBA00023014"/>
    </source>
</evidence>
<evidence type="ECO:0000256" key="5">
    <source>
        <dbReference type="ARBA" id="ARBA00017322"/>
    </source>
</evidence>
<dbReference type="GO" id="GO:0006355">
    <property type="term" value="P:regulation of DNA-templated transcription"/>
    <property type="evidence" value="ECO:0007669"/>
    <property type="project" value="InterPro"/>
</dbReference>
<dbReference type="EC" id="2.7.13.3" evidence="4"/>
<dbReference type="InterPro" id="IPR035965">
    <property type="entry name" value="PAS-like_dom_sf"/>
</dbReference>
<dbReference type="OrthoDB" id="9797605at2"/>
<dbReference type="GO" id="GO:0046872">
    <property type="term" value="F:metal ion binding"/>
    <property type="evidence" value="ECO:0007669"/>
    <property type="project" value="UniProtKB-KW"/>
</dbReference>
<dbReference type="GO" id="GO:0051539">
    <property type="term" value="F:4 iron, 4 sulfur cluster binding"/>
    <property type="evidence" value="ECO:0007669"/>
    <property type="project" value="UniProtKB-KW"/>
</dbReference>
<evidence type="ECO:0000256" key="4">
    <source>
        <dbReference type="ARBA" id="ARBA00012438"/>
    </source>
</evidence>
<dbReference type="NCBIfam" id="TIGR00229">
    <property type="entry name" value="sensory_box"/>
    <property type="match status" value="2"/>
</dbReference>
<evidence type="ECO:0000259" key="16">
    <source>
        <dbReference type="PROSITE" id="PS50109"/>
    </source>
</evidence>
<dbReference type="SUPFAM" id="SSF55785">
    <property type="entry name" value="PYP-like sensor domain (PAS domain)"/>
    <property type="match status" value="2"/>
</dbReference>
<dbReference type="GO" id="GO:0005737">
    <property type="term" value="C:cytoplasm"/>
    <property type="evidence" value="ECO:0007669"/>
    <property type="project" value="UniProtKB-SubCell"/>
</dbReference>
<dbReference type="InterPro" id="IPR013767">
    <property type="entry name" value="PAS_fold"/>
</dbReference>
<keyword evidence="9" id="KW-0479">Metal-binding</keyword>
<evidence type="ECO:0000256" key="9">
    <source>
        <dbReference type="ARBA" id="ARBA00022723"/>
    </source>
</evidence>
<dbReference type="Gene3D" id="3.30.565.10">
    <property type="entry name" value="Histidine kinase-like ATPase, C-terminal domain"/>
    <property type="match status" value="1"/>
</dbReference>
<dbReference type="Pfam" id="PF13426">
    <property type="entry name" value="PAS_9"/>
    <property type="match status" value="1"/>
</dbReference>
<evidence type="ECO:0000256" key="14">
    <source>
        <dbReference type="ARBA" id="ARBA00024827"/>
    </source>
</evidence>
<comment type="cofactor">
    <cofactor evidence="2">
        <name>[4Fe-4S] cluster</name>
        <dbReference type="ChEBI" id="CHEBI:49883"/>
    </cofactor>
</comment>
<dbReference type="PANTHER" id="PTHR24421:SF61">
    <property type="entry name" value="OXYGEN SENSOR HISTIDINE KINASE NREB"/>
    <property type="match status" value="1"/>
</dbReference>
<dbReference type="Pfam" id="PF00989">
    <property type="entry name" value="PAS"/>
    <property type="match status" value="1"/>
</dbReference>
<keyword evidence="8" id="KW-0808">Transferase</keyword>
<dbReference type="GO" id="GO:0016020">
    <property type="term" value="C:membrane"/>
    <property type="evidence" value="ECO:0007669"/>
    <property type="project" value="InterPro"/>
</dbReference>
<evidence type="ECO:0000256" key="10">
    <source>
        <dbReference type="ARBA" id="ARBA00022777"/>
    </source>
</evidence>